<accession>A0A2H0LT31</accession>
<dbReference type="GO" id="GO:0050136">
    <property type="term" value="F:NADH dehydrogenase (quinone) (non-electrogenic) activity"/>
    <property type="evidence" value="ECO:0007669"/>
    <property type="project" value="UniProtKB-UniRule"/>
</dbReference>
<comment type="subcellular location">
    <subcellularLocation>
        <location evidence="1">Cell membrane</location>
        <topology evidence="1">Peripheral membrane protein</topology>
        <orientation evidence="1">Cytoplasmic side</orientation>
    </subcellularLocation>
</comment>
<dbReference type="GO" id="GO:0005886">
    <property type="term" value="C:plasma membrane"/>
    <property type="evidence" value="ECO:0007669"/>
    <property type="project" value="UniProtKB-SubCell"/>
</dbReference>
<dbReference type="InterPro" id="IPR001135">
    <property type="entry name" value="NADH_Q_OxRdtase_suD"/>
</dbReference>
<dbReference type="EC" id="7.1.1.-" evidence="1"/>
<proteinExistence type="inferred from homology"/>
<comment type="catalytic activity">
    <reaction evidence="1">
        <text>a quinone + NADH + 5 H(+)(in) = a quinol + NAD(+) + 4 H(+)(out)</text>
        <dbReference type="Rhea" id="RHEA:57888"/>
        <dbReference type="ChEBI" id="CHEBI:15378"/>
        <dbReference type="ChEBI" id="CHEBI:24646"/>
        <dbReference type="ChEBI" id="CHEBI:57540"/>
        <dbReference type="ChEBI" id="CHEBI:57945"/>
        <dbReference type="ChEBI" id="CHEBI:132124"/>
    </reaction>
</comment>
<keyword evidence="1" id="KW-0874">Quinone</keyword>
<dbReference type="Proteomes" id="UP000230859">
    <property type="component" value="Unassembled WGS sequence"/>
</dbReference>
<keyword evidence="1" id="KW-1003">Cell membrane</keyword>
<keyword evidence="1" id="KW-0830">Ubiquinone</keyword>
<dbReference type="GO" id="GO:0051287">
    <property type="term" value="F:NAD binding"/>
    <property type="evidence" value="ECO:0007669"/>
    <property type="project" value="InterPro"/>
</dbReference>
<dbReference type="InterPro" id="IPR022885">
    <property type="entry name" value="NDH1_su_D/H"/>
</dbReference>
<keyword evidence="1" id="KW-0520">NAD</keyword>
<keyword evidence="1" id="KW-1278">Translocase</keyword>
<dbReference type="GO" id="GO:0048038">
    <property type="term" value="F:quinone binding"/>
    <property type="evidence" value="ECO:0007669"/>
    <property type="project" value="UniProtKB-KW"/>
</dbReference>
<protein>
    <recommendedName>
        <fullName evidence="1">NADH-quinone oxidoreductase subunit D</fullName>
        <ecNumber evidence="1">7.1.1.-</ecNumber>
    </recommendedName>
    <alternativeName>
        <fullName evidence="1">NADH dehydrogenase I subunit D</fullName>
    </alternativeName>
    <alternativeName>
        <fullName evidence="1">NDH-1 subunit D</fullName>
    </alternativeName>
</protein>
<evidence type="ECO:0000313" key="3">
    <source>
        <dbReference type="EMBL" id="PIQ86655.1"/>
    </source>
</evidence>
<evidence type="ECO:0000313" key="4">
    <source>
        <dbReference type="Proteomes" id="UP000230859"/>
    </source>
</evidence>
<dbReference type="NCBIfam" id="NF004739">
    <property type="entry name" value="PRK06075.1"/>
    <property type="match status" value="1"/>
</dbReference>
<comment type="subunit">
    <text evidence="1">NDH-1 is composed of 14 different subunits. Subunits NuoB, C, D, E, F, and G constitute the peripheral sector of the complex.</text>
</comment>
<gene>
    <name evidence="1" type="primary">nuoD</name>
    <name evidence="3" type="ORF">COV74_03940</name>
</gene>
<dbReference type="PANTHER" id="PTHR11993">
    <property type="entry name" value="NADH-UBIQUINONE OXIDOREDUCTASE 49 KDA SUBUNIT"/>
    <property type="match status" value="1"/>
</dbReference>
<reference evidence="3 4" key="1">
    <citation type="submission" date="2017-09" db="EMBL/GenBank/DDBJ databases">
        <title>Depth-based differentiation of microbial function through sediment-hosted aquifers and enrichment of novel symbionts in the deep terrestrial subsurface.</title>
        <authorList>
            <person name="Probst A.J."/>
            <person name="Ladd B."/>
            <person name="Jarett J.K."/>
            <person name="Geller-Mcgrath D.E."/>
            <person name="Sieber C.M."/>
            <person name="Emerson J.B."/>
            <person name="Anantharaman K."/>
            <person name="Thomas B.C."/>
            <person name="Malmstrom R."/>
            <person name="Stieglmeier M."/>
            <person name="Klingl A."/>
            <person name="Woyke T."/>
            <person name="Ryan C.M."/>
            <person name="Banfield J.F."/>
        </authorList>
    </citation>
    <scope>NUCLEOTIDE SEQUENCE [LARGE SCALE GENOMIC DNA]</scope>
    <source>
        <strain evidence="3">CG11_big_fil_rev_8_21_14_0_20_45_26</strain>
    </source>
</reference>
<evidence type="ECO:0000259" key="2">
    <source>
        <dbReference type="Pfam" id="PF00346"/>
    </source>
</evidence>
<dbReference type="AlphaFoldDB" id="A0A2H0LT31"/>
<dbReference type="HAMAP" id="MF_01358">
    <property type="entry name" value="NDH1_NuoD"/>
    <property type="match status" value="1"/>
</dbReference>
<dbReference type="Pfam" id="PF00346">
    <property type="entry name" value="Complex1_49kDa"/>
    <property type="match status" value="1"/>
</dbReference>
<sequence length="458" mass="51346">MSTLQVEKSEIFADPSGKELKRESMMLNMGPSHPAMHGIIRLILELDGERVLRSEVEIGYLHRAFEKMSESMGYLQVFPYTDRLNYSSPLINNAGYAMAVEKLFDIRIPERARYIRVLMCELSRICDHLTCIAASAMELGAFTVFLYMIKARENLWNAVEMITGARLTISYMRVGGVKADLPEDFEKVIRTCFKETRHVLKECHGLLTRNRIFVDRVKGVGVISKEDALAYGITGPFLRSTGVDYDVRKDAPYLGYDEFDFEVPVGTTGDNYDRYLVRMEEMEQSMRIVEQAFQAMPGGALAVNLEGKEIPAAEMVDEAKMGMVEGFQHQFVTLDPTLEGSTKFYFDRIQAGNKSASLPAKENTYGNIEGLMQHFKIIMDGHGYEPPKGEVYQAVEGGNGELGFYLVSDGTGRPYRVRVRPPCFPIMAALPLMLEGGMLADIIATFGSVNMIGGELDR</sequence>
<dbReference type="PANTHER" id="PTHR11993:SF10">
    <property type="entry name" value="NADH DEHYDROGENASE [UBIQUINONE] IRON-SULFUR PROTEIN 2, MITOCHONDRIAL"/>
    <property type="match status" value="1"/>
</dbReference>
<dbReference type="InterPro" id="IPR029014">
    <property type="entry name" value="NiFe-Hase_large"/>
</dbReference>
<organism evidence="3 4">
    <name type="scientific">Candidatus Abzuiibacterium crystallinum</name>
    <dbReference type="NCBI Taxonomy" id="1974748"/>
    <lineage>
        <taxon>Bacteria</taxon>
        <taxon>Pseudomonadati</taxon>
        <taxon>Candidatus Omnitrophota</taxon>
        <taxon>Candidatus Abzuiibacterium</taxon>
    </lineage>
</organism>
<name>A0A2H0LT31_9BACT</name>
<feature type="domain" description="NADH-quinone oxidoreductase subunit D" evidence="2">
    <location>
        <begin position="139"/>
        <end position="458"/>
    </location>
</feature>
<dbReference type="Gene3D" id="1.10.645.10">
    <property type="entry name" value="Cytochrome-c3 Hydrogenase, chain B"/>
    <property type="match status" value="1"/>
</dbReference>
<dbReference type="SUPFAM" id="SSF56762">
    <property type="entry name" value="HydB/Nqo4-like"/>
    <property type="match status" value="1"/>
</dbReference>
<dbReference type="EMBL" id="PCVY01000038">
    <property type="protein sequence ID" value="PIQ86655.1"/>
    <property type="molecule type" value="Genomic_DNA"/>
</dbReference>
<comment type="similarity">
    <text evidence="1">Belongs to the complex I 49 kDa subunit family.</text>
</comment>
<evidence type="ECO:0000256" key="1">
    <source>
        <dbReference type="HAMAP-Rule" id="MF_01358"/>
    </source>
</evidence>
<keyword evidence="1" id="KW-0472">Membrane</keyword>
<comment type="caution">
    <text evidence="3">The sequence shown here is derived from an EMBL/GenBank/DDBJ whole genome shotgun (WGS) entry which is preliminary data.</text>
</comment>
<keyword evidence="1" id="KW-0813">Transport</keyword>
<comment type="function">
    <text evidence="1">NDH-1 shuttles electrons from NADH, via FMN and iron-sulfur (Fe-S) centers, to quinones in the respiratory chain. The immediate electron acceptor for the enzyme in this species is believed to be ubiquinone. Couples the redox reaction to proton translocation (for every two electrons transferred, four hydrogen ions are translocated across the cytoplasmic membrane), and thus conserves the redox energy in a proton gradient.</text>
</comment>